<dbReference type="RefSeq" id="WP_129440739.1">
    <property type="nucleotide sequence ID" value="NZ_CP035492.1"/>
</dbReference>
<dbReference type="EMBL" id="CP035492">
    <property type="protein sequence ID" value="QAY66798.1"/>
    <property type="molecule type" value="Genomic_DNA"/>
</dbReference>
<evidence type="ECO:0000313" key="2">
    <source>
        <dbReference type="Proteomes" id="UP000293568"/>
    </source>
</evidence>
<dbReference type="KEGG" id="pprt:ET464_10635"/>
<accession>A0A4P6F8M1</accession>
<protein>
    <submittedName>
        <fullName evidence="1">Uncharacterized protein</fullName>
    </submittedName>
</protein>
<reference evidence="1 2" key="1">
    <citation type="submission" date="2019-01" db="EMBL/GenBank/DDBJ databases">
        <title>Genome sequencing of strain FW100M-2.</title>
        <authorList>
            <person name="Heo J."/>
            <person name="Kim S.-J."/>
            <person name="Kim J.-S."/>
            <person name="Hong S.-B."/>
            <person name="Kwon S.-W."/>
        </authorList>
    </citation>
    <scope>NUCLEOTIDE SEQUENCE [LARGE SCALE GENOMIC DNA]</scope>
    <source>
        <strain evidence="1 2">FW100M-2</strain>
    </source>
</reference>
<dbReference type="Proteomes" id="UP000293568">
    <property type="component" value="Chromosome"/>
</dbReference>
<gene>
    <name evidence="1" type="ORF">ET464_10635</name>
</gene>
<name>A0A4P6F8M1_9BACL</name>
<organism evidence="1 2">
    <name type="scientific">Paenibacillus protaetiae</name>
    <dbReference type="NCBI Taxonomy" id="2509456"/>
    <lineage>
        <taxon>Bacteria</taxon>
        <taxon>Bacillati</taxon>
        <taxon>Bacillota</taxon>
        <taxon>Bacilli</taxon>
        <taxon>Bacillales</taxon>
        <taxon>Paenibacillaceae</taxon>
        <taxon>Paenibacillus</taxon>
    </lineage>
</organism>
<dbReference type="AlphaFoldDB" id="A0A4P6F8M1"/>
<evidence type="ECO:0000313" key="1">
    <source>
        <dbReference type="EMBL" id="QAY66798.1"/>
    </source>
</evidence>
<proteinExistence type="predicted"/>
<dbReference type="OrthoDB" id="3518779at2"/>
<sequence>MRKLASSVIALLLGILFYRVANFRFSEEEVRLYEQLYAQALHSKEGIQMPASVSKARFLQYIAYTKPVVLHGTNRPDIATFEPRRQTLYNGTYTEAVFAAKDGIFVLFYAVLDRSKVLYNMRNACFHTGTRRYYYFSLTLETVRNYPWTNGTVYVLPQEPFTFAAAGKLAAFEEWVSSSPVEPLAKINVEPADFVFRNRVAAHPHAEHPVVSWLLYKRRVKRMKLPVGDDLV</sequence>
<keyword evidence="2" id="KW-1185">Reference proteome</keyword>